<organism evidence="6 7">
    <name type="scientific">Eimeria praecox</name>
    <dbReference type="NCBI Taxonomy" id="51316"/>
    <lineage>
        <taxon>Eukaryota</taxon>
        <taxon>Sar</taxon>
        <taxon>Alveolata</taxon>
        <taxon>Apicomplexa</taxon>
        <taxon>Conoidasida</taxon>
        <taxon>Coccidia</taxon>
        <taxon>Eucoccidiorida</taxon>
        <taxon>Eimeriorina</taxon>
        <taxon>Eimeriidae</taxon>
        <taxon>Eimeria</taxon>
    </lineage>
</organism>
<dbReference type="Pfam" id="PF08523">
    <property type="entry name" value="MBF1"/>
    <property type="match status" value="1"/>
</dbReference>
<protein>
    <submittedName>
        <fullName evidence="6">Multiprotein bridging factor type 1, putative</fullName>
    </submittedName>
</protein>
<feature type="compositionally biased region" description="Polar residues" evidence="4">
    <location>
        <begin position="1"/>
        <end position="17"/>
    </location>
</feature>
<dbReference type="VEuPathDB" id="ToxoDB:EPH_0001010"/>
<dbReference type="PANTHER" id="PTHR10245:SF15">
    <property type="entry name" value="ENDOTHELIAL DIFFERENTIATION-RELATED FACTOR 1"/>
    <property type="match status" value="1"/>
</dbReference>
<dbReference type="InterPro" id="IPR013729">
    <property type="entry name" value="MBF1_N"/>
</dbReference>
<dbReference type="PANTHER" id="PTHR10245">
    <property type="entry name" value="ENDOTHELIAL DIFFERENTIATION-RELATED FACTOR 1 MULTIPROTEIN BRIDGING FACTOR 1"/>
    <property type="match status" value="1"/>
</dbReference>
<reference evidence="6" key="2">
    <citation type="submission" date="2013-10" db="EMBL/GenBank/DDBJ databases">
        <authorList>
            <person name="Aslett M."/>
        </authorList>
    </citation>
    <scope>NUCLEOTIDE SEQUENCE [LARGE SCALE GENOMIC DNA]</scope>
    <source>
        <strain evidence="6">Houghton</strain>
    </source>
</reference>
<feature type="domain" description="HTH cro/C1-type" evidence="5">
    <location>
        <begin position="100"/>
        <end position="154"/>
    </location>
</feature>
<sequence>MSGNFQDWTPVTLQKTSPGGGKRVVKEQEINKARRAGDAIETEKKFLGGQNKTTKANLIPNAGVYCALSYFVSFCSARKVEEDTGDYHVDRVSTDFSRALAEARRNKGMTQAQLAQAINEKPSVVSEYESGKAIPNGVILQKMSRALGCQLPKCKQKKRVVDE</sequence>
<dbReference type="Gene3D" id="1.10.260.40">
    <property type="entry name" value="lambda repressor-like DNA-binding domains"/>
    <property type="match status" value="1"/>
</dbReference>
<dbReference type="SMART" id="SM00530">
    <property type="entry name" value="HTH_XRE"/>
    <property type="match status" value="1"/>
</dbReference>
<keyword evidence="2" id="KW-0238">DNA-binding</keyword>
<dbReference type="OrthoDB" id="10253401at2759"/>
<dbReference type="InterPro" id="IPR010982">
    <property type="entry name" value="Lambda_DNA-bd_dom_sf"/>
</dbReference>
<dbReference type="GO" id="GO:0005634">
    <property type="term" value="C:nucleus"/>
    <property type="evidence" value="ECO:0007669"/>
    <property type="project" value="TreeGrafter"/>
</dbReference>
<keyword evidence="7" id="KW-1185">Reference proteome</keyword>
<dbReference type="Proteomes" id="UP000018201">
    <property type="component" value="Unassembled WGS sequence"/>
</dbReference>
<reference evidence="6" key="1">
    <citation type="submission" date="2013-10" db="EMBL/GenBank/DDBJ databases">
        <title>Genomic analysis of the causative agents of coccidiosis in chickens.</title>
        <authorList>
            <person name="Reid A.J."/>
            <person name="Blake D."/>
            <person name="Billington K."/>
            <person name="Browne H."/>
            <person name="Dunn M."/>
            <person name="Hung S."/>
            <person name="Kawahara F."/>
            <person name="Miranda-Saavedra D."/>
            <person name="Mourier T."/>
            <person name="Nagra H."/>
            <person name="Otto T.D."/>
            <person name="Rawlings N."/>
            <person name="Sanchez A."/>
            <person name="Sanders M."/>
            <person name="Subramaniam C."/>
            <person name="Tay Y."/>
            <person name="Dear P."/>
            <person name="Doerig C."/>
            <person name="Gruber A."/>
            <person name="Parkinson J."/>
            <person name="Shirley M."/>
            <person name="Wan K.L."/>
            <person name="Berriman M."/>
            <person name="Tomley F."/>
            <person name="Pain A."/>
        </authorList>
    </citation>
    <scope>NUCLEOTIDE SEQUENCE [LARGE SCALE GENOMIC DNA]</scope>
    <source>
        <strain evidence="6">Houghton</strain>
    </source>
</reference>
<evidence type="ECO:0000256" key="4">
    <source>
        <dbReference type="SAM" id="MobiDB-lite"/>
    </source>
</evidence>
<proteinExistence type="predicted"/>
<evidence type="ECO:0000256" key="3">
    <source>
        <dbReference type="ARBA" id="ARBA00023163"/>
    </source>
</evidence>
<gene>
    <name evidence="6" type="ORF">EPH_0001010</name>
</gene>
<keyword evidence="3" id="KW-0804">Transcription</keyword>
<dbReference type="AlphaFoldDB" id="U6G0Y1"/>
<dbReference type="InterPro" id="IPR001387">
    <property type="entry name" value="Cro/C1-type_HTH"/>
</dbReference>
<dbReference type="GO" id="GO:0003677">
    <property type="term" value="F:DNA binding"/>
    <property type="evidence" value="ECO:0007669"/>
    <property type="project" value="UniProtKB-KW"/>
</dbReference>
<feature type="region of interest" description="Disordered" evidence="4">
    <location>
        <begin position="1"/>
        <end position="22"/>
    </location>
</feature>
<dbReference type="EMBL" id="HG689261">
    <property type="protein sequence ID" value="CDI73946.1"/>
    <property type="molecule type" value="Genomic_DNA"/>
</dbReference>
<accession>U6G0Y1</accession>
<evidence type="ECO:0000256" key="1">
    <source>
        <dbReference type="ARBA" id="ARBA00023015"/>
    </source>
</evidence>
<evidence type="ECO:0000259" key="5">
    <source>
        <dbReference type="PROSITE" id="PS50943"/>
    </source>
</evidence>
<keyword evidence="1" id="KW-0805">Transcription regulation</keyword>
<evidence type="ECO:0000256" key="2">
    <source>
        <dbReference type="ARBA" id="ARBA00023125"/>
    </source>
</evidence>
<evidence type="ECO:0000313" key="6">
    <source>
        <dbReference type="EMBL" id="CDI73946.1"/>
    </source>
</evidence>
<name>U6G0Y1_9EIME</name>
<dbReference type="SUPFAM" id="SSF47413">
    <property type="entry name" value="lambda repressor-like DNA-binding domains"/>
    <property type="match status" value="1"/>
</dbReference>
<dbReference type="Pfam" id="PF01381">
    <property type="entry name" value="HTH_3"/>
    <property type="match status" value="1"/>
</dbReference>
<dbReference type="PROSITE" id="PS50943">
    <property type="entry name" value="HTH_CROC1"/>
    <property type="match status" value="1"/>
</dbReference>
<dbReference type="CDD" id="cd00093">
    <property type="entry name" value="HTH_XRE"/>
    <property type="match status" value="1"/>
</dbReference>
<evidence type="ECO:0000313" key="7">
    <source>
        <dbReference type="Proteomes" id="UP000018201"/>
    </source>
</evidence>